<feature type="signal peptide" evidence="1">
    <location>
        <begin position="1"/>
        <end position="31"/>
    </location>
</feature>
<organism evidence="2 3">
    <name type="scientific">Parabacteroides absconsus</name>
    <dbReference type="NCBI Taxonomy" id="2951805"/>
    <lineage>
        <taxon>Bacteria</taxon>
        <taxon>Pseudomonadati</taxon>
        <taxon>Bacteroidota</taxon>
        <taxon>Bacteroidia</taxon>
        <taxon>Bacteroidales</taxon>
        <taxon>Tannerellaceae</taxon>
        <taxon>Parabacteroides</taxon>
    </lineage>
</organism>
<dbReference type="EMBL" id="CP146284">
    <property type="protein sequence ID" value="WWV66451.1"/>
    <property type="molecule type" value="Genomic_DNA"/>
</dbReference>
<sequence length="241" mass="27620">MKRVNFWMKRSGYIVSCVLALLMCSCLFSCTEELSEDLKATDVVFQKYRVEFSSTQDTWVYARFVKDKDKAFNELKLTGEQQIMANDKSMAYHYVNDKAPIDYSYSLKLGKVDQVDFTFQRAKNKQYKNTALKSSVLPVAIPANLAAIQNNVAWKWEGDALKTGEKIEVTLETEKDNYAIYYGSLSDDGREVTFTNVPKGDYVLTLRRIVVSETQDNDLPAKGEMTICYYDKRKISVKESV</sequence>
<dbReference type="PROSITE" id="PS51257">
    <property type="entry name" value="PROKAR_LIPOPROTEIN"/>
    <property type="match status" value="1"/>
</dbReference>
<protein>
    <recommendedName>
        <fullName evidence="4">DUF4198 domain-containing protein</fullName>
    </recommendedName>
</protein>
<name>A0ABZ2ILI3_9BACT</name>
<feature type="chain" id="PRO_5046842704" description="DUF4198 domain-containing protein" evidence="1">
    <location>
        <begin position="32"/>
        <end position="241"/>
    </location>
</feature>
<dbReference type="Proteomes" id="UP001320603">
    <property type="component" value="Chromosome"/>
</dbReference>
<accession>A0ABZ2ILI3</accession>
<gene>
    <name evidence="2" type="ORF">NEE14_000205</name>
</gene>
<proteinExistence type="predicted"/>
<keyword evidence="1" id="KW-0732">Signal</keyword>
<evidence type="ECO:0008006" key="4">
    <source>
        <dbReference type="Google" id="ProtNLM"/>
    </source>
</evidence>
<evidence type="ECO:0000256" key="1">
    <source>
        <dbReference type="SAM" id="SignalP"/>
    </source>
</evidence>
<evidence type="ECO:0000313" key="2">
    <source>
        <dbReference type="EMBL" id="WWV66451.1"/>
    </source>
</evidence>
<keyword evidence="3" id="KW-1185">Reference proteome</keyword>
<dbReference type="RefSeq" id="WP_251966263.1">
    <property type="nucleotide sequence ID" value="NZ_CP146284.1"/>
</dbReference>
<evidence type="ECO:0000313" key="3">
    <source>
        <dbReference type="Proteomes" id="UP001320603"/>
    </source>
</evidence>
<reference evidence="2 3" key="1">
    <citation type="submission" date="2024-02" db="EMBL/GenBank/DDBJ databases">
        <title>Whole genome sequencing of Parabacteroides sp. AD58.</title>
        <authorList>
            <person name="Chaplin A.V."/>
            <person name="Pikina A.P."/>
            <person name="Sokolova S.R."/>
            <person name="Korostin D.O."/>
            <person name="Efimov B.A."/>
        </authorList>
    </citation>
    <scope>NUCLEOTIDE SEQUENCE [LARGE SCALE GENOMIC DNA]</scope>
    <source>
        <strain evidence="2 3">AD58</strain>
    </source>
</reference>